<reference evidence="2 3" key="1">
    <citation type="submission" date="2017-03" db="EMBL/GenBank/DDBJ databases">
        <title>Genomes of endolithic fungi from Antarctica.</title>
        <authorList>
            <person name="Coleine C."/>
            <person name="Masonjones S."/>
            <person name="Stajich J.E."/>
        </authorList>
    </citation>
    <scope>NUCLEOTIDE SEQUENCE [LARGE SCALE GENOMIC DNA]</scope>
    <source>
        <strain evidence="2 3">CCFEE 5184</strain>
    </source>
</reference>
<dbReference type="Pfam" id="PF11700">
    <property type="entry name" value="ATG22"/>
    <property type="match status" value="1"/>
</dbReference>
<keyword evidence="1" id="KW-0472">Membrane</keyword>
<dbReference type="EMBL" id="NAJQ01000715">
    <property type="protein sequence ID" value="TKA65665.1"/>
    <property type="molecule type" value="Genomic_DNA"/>
</dbReference>
<evidence type="ECO:0000313" key="3">
    <source>
        <dbReference type="Proteomes" id="UP000309340"/>
    </source>
</evidence>
<comment type="function">
    <text evidence="1">Vacuolar effluxer which mediate the efflux of amino acids resulting from autophagic degradation. The release of autophagic amino acids allows the maintenance of protein synthesis and viability during nitrogen starvation.</text>
</comment>
<dbReference type="GO" id="GO:0006914">
    <property type="term" value="P:autophagy"/>
    <property type="evidence" value="ECO:0007669"/>
    <property type="project" value="UniProtKB-KW"/>
</dbReference>
<accession>A0A4U0WVB4</accession>
<keyword evidence="1" id="KW-0926">Vacuole</keyword>
<keyword evidence="1" id="KW-0813">Transport</keyword>
<feature type="transmembrane region" description="Helical" evidence="1">
    <location>
        <begin position="48"/>
        <end position="70"/>
    </location>
</feature>
<comment type="similarity">
    <text evidence="1">Belongs to the ATG22 family.</text>
</comment>
<dbReference type="GO" id="GO:0005774">
    <property type="term" value="C:vacuolar membrane"/>
    <property type="evidence" value="ECO:0007669"/>
    <property type="project" value="UniProtKB-SubCell"/>
</dbReference>
<evidence type="ECO:0000313" key="2">
    <source>
        <dbReference type="EMBL" id="TKA65665.1"/>
    </source>
</evidence>
<evidence type="ECO:0000256" key="1">
    <source>
        <dbReference type="RuleBase" id="RU363073"/>
    </source>
</evidence>
<dbReference type="OrthoDB" id="42657at2759"/>
<comment type="caution">
    <text evidence="2">The sequence shown here is derived from an EMBL/GenBank/DDBJ whole genome shotgun (WGS) entry which is preliminary data.</text>
</comment>
<sequence>MSMTDMTMSMPTSTTIAMSSMAASATPDSSMSGTDGGMMGASEMMMEFYFLQALLQIANSVANVVFRVLFAEMFPCGDEVQYDGFQLAISLATVWIPQIVNAPVVNASNKFRIPGVVSRKQAQAQGEASAAE</sequence>
<proteinExistence type="inferred from homology"/>
<gene>
    <name evidence="2" type="ORF">B0A55_08788</name>
</gene>
<keyword evidence="1" id="KW-1133">Transmembrane helix</keyword>
<protein>
    <recommendedName>
        <fullName evidence="1">Autophagy-related protein</fullName>
    </recommendedName>
</protein>
<dbReference type="InterPro" id="IPR024671">
    <property type="entry name" value="Atg22-like"/>
</dbReference>
<keyword evidence="3" id="KW-1185">Reference proteome</keyword>
<dbReference type="GO" id="GO:0006865">
    <property type="term" value="P:amino acid transport"/>
    <property type="evidence" value="ECO:0007669"/>
    <property type="project" value="UniProtKB-KW"/>
</dbReference>
<name>A0A4U0WVB4_9PEZI</name>
<keyword evidence="1" id="KW-0072">Autophagy</keyword>
<organism evidence="2 3">
    <name type="scientific">Friedmanniomyces simplex</name>
    <dbReference type="NCBI Taxonomy" id="329884"/>
    <lineage>
        <taxon>Eukaryota</taxon>
        <taxon>Fungi</taxon>
        <taxon>Dikarya</taxon>
        <taxon>Ascomycota</taxon>
        <taxon>Pezizomycotina</taxon>
        <taxon>Dothideomycetes</taxon>
        <taxon>Dothideomycetidae</taxon>
        <taxon>Mycosphaerellales</taxon>
        <taxon>Teratosphaeriaceae</taxon>
        <taxon>Friedmanniomyces</taxon>
    </lineage>
</organism>
<comment type="subcellular location">
    <subcellularLocation>
        <location evidence="1">Vacuole membrane</location>
        <topology evidence="1">Multi-pass membrane protein</topology>
    </subcellularLocation>
</comment>
<comment type="caution">
    <text evidence="1">Lacks conserved residue(s) required for the propagation of feature annotation.</text>
</comment>
<dbReference type="AlphaFoldDB" id="A0A4U0WVB4"/>
<dbReference type="Proteomes" id="UP000309340">
    <property type="component" value="Unassembled WGS sequence"/>
</dbReference>
<dbReference type="STRING" id="329884.A0A4U0WVB4"/>
<keyword evidence="1" id="KW-0029">Amino-acid transport</keyword>
<keyword evidence="1" id="KW-0812">Transmembrane</keyword>